<feature type="transmembrane region" description="Helical" evidence="1">
    <location>
        <begin position="262"/>
        <end position="284"/>
    </location>
</feature>
<dbReference type="EMBL" id="JBHSKF010000009">
    <property type="protein sequence ID" value="MFC5289013.1"/>
    <property type="molecule type" value="Genomic_DNA"/>
</dbReference>
<dbReference type="RefSeq" id="WP_378248860.1">
    <property type="nucleotide sequence ID" value="NZ_JBHSKF010000009.1"/>
</dbReference>
<keyword evidence="1" id="KW-1133">Transmembrane helix</keyword>
<reference evidence="3" key="1">
    <citation type="journal article" date="2019" name="Int. J. Syst. Evol. Microbiol.">
        <title>The Global Catalogue of Microorganisms (GCM) 10K type strain sequencing project: providing services to taxonomists for standard genome sequencing and annotation.</title>
        <authorList>
            <consortium name="The Broad Institute Genomics Platform"/>
            <consortium name="The Broad Institute Genome Sequencing Center for Infectious Disease"/>
            <person name="Wu L."/>
            <person name="Ma J."/>
        </authorList>
    </citation>
    <scope>NUCLEOTIDE SEQUENCE [LARGE SCALE GENOMIC DNA]</scope>
    <source>
        <strain evidence="3">CCUG 59778</strain>
    </source>
</reference>
<organism evidence="2 3">
    <name type="scientific">Actinokineospora guangxiensis</name>
    <dbReference type="NCBI Taxonomy" id="1490288"/>
    <lineage>
        <taxon>Bacteria</taxon>
        <taxon>Bacillati</taxon>
        <taxon>Actinomycetota</taxon>
        <taxon>Actinomycetes</taxon>
        <taxon>Pseudonocardiales</taxon>
        <taxon>Pseudonocardiaceae</taxon>
        <taxon>Actinokineospora</taxon>
    </lineage>
</organism>
<feature type="transmembrane region" description="Helical" evidence="1">
    <location>
        <begin position="184"/>
        <end position="204"/>
    </location>
</feature>
<dbReference type="Gene3D" id="1.20.90.10">
    <property type="entry name" value="Phospholipase A2 domain"/>
    <property type="match status" value="1"/>
</dbReference>
<keyword evidence="1" id="KW-0472">Membrane</keyword>
<feature type="transmembrane region" description="Helical" evidence="1">
    <location>
        <begin position="337"/>
        <end position="357"/>
    </location>
</feature>
<feature type="transmembrane region" description="Helical" evidence="1">
    <location>
        <begin position="456"/>
        <end position="474"/>
    </location>
</feature>
<dbReference type="SUPFAM" id="SSF48619">
    <property type="entry name" value="Phospholipase A2, PLA2"/>
    <property type="match status" value="1"/>
</dbReference>
<feature type="transmembrane region" description="Helical" evidence="1">
    <location>
        <begin position="364"/>
        <end position="381"/>
    </location>
</feature>
<feature type="transmembrane region" description="Helical" evidence="1">
    <location>
        <begin position="566"/>
        <end position="585"/>
    </location>
</feature>
<evidence type="ECO:0000313" key="3">
    <source>
        <dbReference type="Proteomes" id="UP001596157"/>
    </source>
</evidence>
<name>A0ABW0ENL2_9PSEU</name>
<keyword evidence="3" id="KW-1185">Reference proteome</keyword>
<protein>
    <submittedName>
        <fullName evidence="2">Phospholipase</fullName>
    </submittedName>
</protein>
<keyword evidence="1" id="KW-0812">Transmembrane</keyword>
<evidence type="ECO:0000313" key="2">
    <source>
        <dbReference type="EMBL" id="MFC5289013.1"/>
    </source>
</evidence>
<feature type="transmembrane region" description="Helical" evidence="1">
    <location>
        <begin position="527"/>
        <end position="546"/>
    </location>
</feature>
<feature type="transmembrane region" description="Helical" evidence="1">
    <location>
        <begin position="225"/>
        <end position="247"/>
    </location>
</feature>
<dbReference type="Proteomes" id="UP001596157">
    <property type="component" value="Unassembled WGS sequence"/>
</dbReference>
<comment type="caution">
    <text evidence="2">The sequence shown here is derived from an EMBL/GenBank/DDBJ whole genome shotgun (WGS) entry which is preliminary data.</text>
</comment>
<feature type="transmembrane region" description="Helical" evidence="1">
    <location>
        <begin position="296"/>
        <end position="317"/>
    </location>
</feature>
<evidence type="ECO:0000256" key="1">
    <source>
        <dbReference type="SAM" id="Phobius"/>
    </source>
</evidence>
<dbReference type="InterPro" id="IPR036444">
    <property type="entry name" value="PLipase_A2_dom_sf"/>
</dbReference>
<proteinExistence type="predicted"/>
<accession>A0ABW0ENL2</accession>
<feature type="transmembrane region" description="Helical" evidence="1">
    <location>
        <begin position="416"/>
        <end position="436"/>
    </location>
</feature>
<feature type="transmembrane region" description="Helical" evidence="1">
    <location>
        <begin position="495"/>
        <end position="515"/>
    </location>
</feature>
<feature type="transmembrane region" description="Helical" evidence="1">
    <location>
        <begin position="623"/>
        <end position="639"/>
    </location>
</feature>
<feature type="transmembrane region" description="Helical" evidence="1">
    <location>
        <begin position="387"/>
        <end position="404"/>
    </location>
</feature>
<gene>
    <name evidence="2" type="ORF">ACFPM7_18330</name>
</gene>
<sequence>MRLRVAWLLLIVLVAGAYAVVASRPPRPPQTVAASPVTAAVDALLDPRPDRDPTALIPADFTAVTGVAYRLRTAPDGTLRAINPEGGCSAPWGDTATRWDYTVGCQAHDLGYDLLRYAAATGVPVDAERRRALDERLSLDMHAQCALNPRDSAGLCQVVASLFTVGLVVNSWHQSWGPPASEPMGVWGLVLAMVVVLLAVRLPVFRRRPRPAPRPPPAPVEGAAYVSLVGVGALAGLVLAETALAFAPPAAGPVSALWPMTWALQLVPLFFFACGHCTLHAWRAGGGYGRYLAGRLCWLIRPVFALVTAWLAVPLSLELFGAPPEVATAFGRLVAQPLWLLGLSLVVVAAVPLLHVLHRAAGTGAAAFWLVLVLALELLGPGTLTDYAAGVALALLFAQLAHAYADGVLWRVPRPVLVGVAVSALGALAATTALGWVDPMLIAEPAGTPSFVPSAAGVLLLGLAQVAVVALPRVRRVGAAAERAVRIVRTAPMTVYLGYLCAALLVAGMVTAVAGPGVPAAWLTRPSTLLAIGLVAVPAVLGFLLFEWKSAPEGGFADGLSRWDGVAAALGVAYAALGVIGFAAGPGSAVLGLPLDPMAGIIHLLLGWYLLHSVRVGTSSLPGPWLLAALACVPAALARPSAAGFALHGATVALAAVAAAACGARRKPQVADRADASVCQASGQPEGA</sequence>
<feature type="transmembrane region" description="Helical" evidence="1">
    <location>
        <begin position="591"/>
        <end position="611"/>
    </location>
</feature>
<feature type="transmembrane region" description="Helical" evidence="1">
    <location>
        <begin position="645"/>
        <end position="664"/>
    </location>
</feature>